<proteinExistence type="predicted"/>
<comment type="caution">
    <text evidence="1">The sequence shown here is derived from an EMBL/GenBank/DDBJ whole genome shotgun (WGS) entry which is preliminary data.</text>
</comment>
<protein>
    <submittedName>
        <fullName evidence="1">Uncharacterized protein</fullName>
    </submittedName>
</protein>
<organism evidence="1 2">
    <name type="scientific">Xenoophorus captivus</name>
    <dbReference type="NCBI Taxonomy" id="1517983"/>
    <lineage>
        <taxon>Eukaryota</taxon>
        <taxon>Metazoa</taxon>
        <taxon>Chordata</taxon>
        <taxon>Craniata</taxon>
        <taxon>Vertebrata</taxon>
        <taxon>Euteleostomi</taxon>
        <taxon>Actinopterygii</taxon>
        <taxon>Neopterygii</taxon>
        <taxon>Teleostei</taxon>
        <taxon>Neoteleostei</taxon>
        <taxon>Acanthomorphata</taxon>
        <taxon>Ovalentaria</taxon>
        <taxon>Atherinomorphae</taxon>
        <taxon>Cyprinodontiformes</taxon>
        <taxon>Goodeidae</taxon>
        <taxon>Xenoophorus</taxon>
    </lineage>
</organism>
<gene>
    <name evidence="1" type="ORF">XENOCAPTIV_027934</name>
</gene>
<dbReference type="EMBL" id="JAHRIN010067962">
    <property type="protein sequence ID" value="MEQ2215131.1"/>
    <property type="molecule type" value="Genomic_DNA"/>
</dbReference>
<reference evidence="1 2" key="1">
    <citation type="submission" date="2021-06" db="EMBL/GenBank/DDBJ databases">
        <authorList>
            <person name="Palmer J.M."/>
        </authorList>
    </citation>
    <scope>NUCLEOTIDE SEQUENCE [LARGE SCALE GENOMIC DNA]</scope>
    <source>
        <strain evidence="1 2">XC_2019</strain>
        <tissue evidence="1">Muscle</tissue>
    </source>
</reference>
<dbReference type="Proteomes" id="UP001434883">
    <property type="component" value="Unassembled WGS sequence"/>
</dbReference>
<accession>A0ABV0S438</accession>
<evidence type="ECO:0000313" key="1">
    <source>
        <dbReference type="EMBL" id="MEQ2215131.1"/>
    </source>
</evidence>
<keyword evidence="2" id="KW-1185">Reference proteome</keyword>
<name>A0ABV0S438_9TELE</name>
<feature type="non-terminal residue" evidence="1">
    <location>
        <position position="1"/>
    </location>
</feature>
<evidence type="ECO:0000313" key="2">
    <source>
        <dbReference type="Proteomes" id="UP001434883"/>
    </source>
</evidence>
<sequence>TCSDECKTMKAHTLNTRINVLNAKAATTFCPWVEYRRTLSRAAASRMRTREKGRALL</sequence>